<dbReference type="GO" id="GO:0005886">
    <property type="term" value="C:plasma membrane"/>
    <property type="evidence" value="ECO:0007669"/>
    <property type="project" value="UniProtKB-SubCell"/>
</dbReference>
<organism evidence="7 8">
    <name type="scientific">Paramuribaculum intestinale</name>
    <dbReference type="NCBI Taxonomy" id="2094151"/>
    <lineage>
        <taxon>Bacteria</taxon>
        <taxon>Pseudomonadati</taxon>
        <taxon>Bacteroidota</taxon>
        <taxon>Bacteroidia</taxon>
        <taxon>Bacteroidales</taxon>
        <taxon>Muribaculaceae</taxon>
        <taxon>Paramuribaculum</taxon>
    </lineage>
</organism>
<dbReference type="EMBL" id="PUBV01000001">
    <property type="protein sequence ID" value="PWB09786.1"/>
    <property type="molecule type" value="Genomic_DNA"/>
</dbReference>
<sequence length="455" mass="50914">MGNADDSSKRSLIDRITRWATDKWTYCTVGVWRDTADRPIVHLTKIINLSVRGFLNADLQSQACAMTYRTLLALVPALAMLFAIARGFGFQNLMESEILSFFPAQHTALQAAFRFVDSYLAQTSEGVFVGVGVVVLLWTLISLLGNVEDSFNHIWNLSGGRSMFRKMTDYLAILLTLPVFMICSASLSLLVSSTLQQLIDVDFLKPTVNWLLDLGSYIFTCLFFLVSYLFIPNTKVKFKPAAIVSLFVGAAFQLLQWVFVSGQMYVSKYNAIYGSFSFLPLLLIWLQLVWLVTFIGALLCYASQNAGQFNFYQDVDNISIAYRRKVAVAIMAVISRRFVEGEAAITSRQLSADYGLPVALVTPIVKCLHKIGLINFIDNGSGQTEHPLQPAVDVTRLTIGRVIRLMQHEGKSDFIPEFSQRFESIDRFCDEVTDQMISAADTTNIISLNINPSKQ</sequence>
<feature type="transmembrane region" description="Helical" evidence="6">
    <location>
        <begin position="127"/>
        <end position="147"/>
    </location>
</feature>
<protein>
    <submittedName>
        <fullName evidence="7">YihY/virulence factor BrkB family protein</fullName>
    </submittedName>
</protein>
<evidence type="ECO:0000256" key="3">
    <source>
        <dbReference type="ARBA" id="ARBA00022692"/>
    </source>
</evidence>
<reference evidence="8" key="1">
    <citation type="submission" date="2018-02" db="EMBL/GenBank/DDBJ databases">
        <authorList>
            <person name="Clavel T."/>
            <person name="Strowig T."/>
        </authorList>
    </citation>
    <scope>NUCLEOTIDE SEQUENCE [LARGE SCALE GENOMIC DNA]</scope>
    <source>
        <strain evidence="8">DSM 100764</strain>
    </source>
</reference>
<evidence type="ECO:0000313" key="8">
    <source>
        <dbReference type="Proteomes" id="UP000244925"/>
    </source>
</evidence>
<dbReference type="Proteomes" id="UP000244925">
    <property type="component" value="Unassembled WGS sequence"/>
</dbReference>
<dbReference type="PANTHER" id="PTHR30213:SF0">
    <property type="entry name" value="UPF0761 MEMBRANE PROTEIN YIHY"/>
    <property type="match status" value="1"/>
</dbReference>
<feature type="transmembrane region" description="Helical" evidence="6">
    <location>
        <begin position="278"/>
        <end position="302"/>
    </location>
</feature>
<comment type="subcellular location">
    <subcellularLocation>
        <location evidence="1">Cell membrane</location>
        <topology evidence="1">Multi-pass membrane protein</topology>
    </subcellularLocation>
</comment>
<comment type="caution">
    <text evidence="7">The sequence shown here is derived from an EMBL/GenBank/DDBJ whole genome shotgun (WGS) entry which is preliminary data.</text>
</comment>
<evidence type="ECO:0000313" key="7">
    <source>
        <dbReference type="EMBL" id="PWB09786.1"/>
    </source>
</evidence>
<proteinExistence type="predicted"/>
<dbReference type="AlphaFoldDB" id="A0A2V1IXQ2"/>
<evidence type="ECO:0000256" key="4">
    <source>
        <dbReference type="ARBA" id="ARBA00022989"/>
    </source>
</evidence>
<dbReference type="PANTHER" id="PTHR30213">
    <property type="entry name" value="INNER MEMBRANE PROTEIN YHJD"/>
    <property type="match status" value="1"/>
</dbReference>
<keyword evidence="5 6" id="KW-0472">Membrane</keyword>
<evidence type="ECO:0000256" key="1">
    <source>
        <dbReference type="ARBA" id="ARBA00004651"/>
    </source>
</evidence>
<keyword evidence="2" id="KW-1003">Cell membrane</keyword>
<feature type="transmembrane region" description="Helical" evidence="6">
    <location>
        <begin position="168"/>
        <end position="190"/>
    </location>
</feature>
<keyword evidence="4 6" id="KW-1133">Transmembrane helix</keyword>
<keyword evidence="3 6" id="KW-0812">Transmembrane</keyword>
<dbReference type="NCBIfam" id="TIGR00765">
    <property type="entry name" value="yihY_not_rbn"/>
    <property type="match status" value="1"/>
</dbReference>
<keyword evidence="8" id="KW-1185">Reference proteome</keyword>
<feature type="transmembrane region" description="Helical" evidence="6">
    <location>
        <begin position="243"/>
        <end position="266"/>
    </location>
</feature>
<gene>
    <name evidence="7" type="ORF">C5O25_00845</name>
</gene>
<dbReference type="RefSeq" id="WP_107034838.1">
    <property type="nucleotide sequence ID" value="NZ_CAONGC010000003.1"/>
</dbReference>
<evidence type="ECO:0000256" key="2">
    <source>
        <dbReference type="ARBA" id="ARBA00022475"/>
    </source>
</evidence>
<feature type="transmembrane region" description="Helical" evidence="6">
    <location>
        <begin position="71"/>
        <end position="89"/>
    </location>
</feature>
<feature type="transmembrane region" description="Helical" evidence="6">
    <location>
        <begin position="210"/>
        <end position="231"/>
    </location>
</feature>
<accession>A0A2V1IXQ2</accession>
<dbReference type="InterPro" id="IPR017039">
    <property type="entry name" value="Virul_fac_BrkB"/>
</dbReference>
<dbReference type="Pfam" id="PF03631">
    <property type="entry name" value="Virul_fac_BrkB"/>
    <property type="match status" value="1"/>
</dbReference>
<evidence type="ECO:0000256" key="5">
    <source>
        <dbReference type="ARBA" id="ARBA00023136"/>
    </source>
</evidence>
<evidence type="ECO:0000256" key="6">
    <source>
        <dbReference type="SAM" id="Phobius"/>
    </source>
</evidence>
<name>A0A2V1IXQ2_9BACT</name>
<dbReference type="GeneID" id="93424308"/>